<sequence length="493" mass="54735">MDHLKVELGQFLQPACDLSLGLPKVPQPLQGIVIRPGCELPTIQVWPEVGQHLPPRRAITPLRTRERAAGVRDHPRWALLSLLRQHCPDGVFAGIHIHQKSAVKVWVAQNRGTHQRILQASKCFFLLRTPAPLLTFLCQGVQRICHAGEIPDKPPVIGCQSQELPDFSHAPRRGPLLDRRRLLWIGTNPMLRHNVAQVVYALSHQLALLRLDLQSHGLQAGQHPFQAFQVLLLCLPEDDNIVEIDEARFPRQPPQRFLHQTLKRRRGVAESERHDAELKESQGCGKRRFLPVSLSDFYLPVARRQIERAEPLGPRQRIQRIVYSRDGLGIDARHSVQIAANRPSFGPALLVNSRGLRLVRLPPCAAFPGLAGPPPPAGLGEGGGVAASPAGPLRSRCGALQGLFVRGRPRRARWPSRISGVCCVGPSYCARNTPLHPLGYVSNHSTHRHRLLRQIPHSVAPPQPRSQCWAGRHFLPLAETSLSSRLSGPSSET</sequence>
<dbReference type="STRING" id="6334.A0A0V1ANP4"/>
<dbReference type="OrthoDB" id="5920003at2759"/>
<accession>A0A0V1ANP4</accession>
<name>A0A0V1ANP4_TRISP</name>
<evidence type="ECO:0000313" key="1">
    <source>
        <dbReference type="EMBL" id="KRY26406.1"/>
    </source>
</evidence>
<dbReference type="Proteomes" id="UP000054776">
    <property type="component" value="Unassembled WGS sequence"/>
</dbReference>
<keyword evidence="2" id="KW-1185">Reference proteome</keyword>
<reference evidence="1 2" key="1">
    <citation type="submission" date="2015-01" db="EMBL/GenBank/DDBJ databases">
        <title>Evolution of Trichinella species and genotypes.</title>
        <authorList>
            <person name="Korhonen P.K."/>
            <person name="Edoardo P."/>
            <person name="Giuseppe L.R."/>
            <person name="Gasser R.B."/>
        </authorList>
    </citation>
    <scope>NUCLEOTIDE SEQUENCE [LARGE SCALE GENOMIC DNA]</scope>
    <source>
        <strain evidence="1">ISS3</strain>
    </source>
</reference>
<comment type="caution">
    <text evidence="1">The sequence shown here is derived from an EMBL/GenBank/DDBJ whole genome shotgun (WGS) entry which is preliminary data.</text>
</comment>
<gene>
    <name evidence="1" type="ORF">T01_8994</name>
</gene>
<evidence type="ECO:0000313" key="2">
    <source>
        <dbReference type="Proteomes" id="UP000054776"/>
    </source>
</evidence>
<dbReference type="AlphaFoldDB" id="A0A0V1ANP4"/>
<dbReference type="InParanoid" id="A0A0V1ANP4"/>
<dbReference type="EMBL" id="JYDH01000443">
    <property type="protein sequence ID" value="KRY26406.1"/>
    <property type="molecule type" value="Genomic_DNA"/>
</dbReference>
<protein>
    <submittedName>
        <fullName evidence="1">Uncharacterized protein</fullName>
    </submittedName>
</protein>
<proteinExistence type="predicted"/>
<organism evidence="1 2">
    <name type="scientific">Trichinella spiralis</name>
    <name type="common">Trichina worm</name>
    <dbReference type="NCBI Taxonomy" id="6334"/>
    <lineage>
        <taxon>Eukaryota</taxon>
        <taxon>Metazoa</taxon>
        <taxon>Ecdysozoa</taxon>
        <taxon>Nematoda</taxon>
        <taxon>Enoplea</taxon>
        <taxon>Dorylaimia</taxon>
        <taxon>Trichinellida</taxon>
        <taxon>Trichinellidae</taxon>
        <taxon>Trichinella</taxon>
    </lineage>
</organism>